<dbReference type="KEGG" id="cart:PA27867_2590"/>
<dbReference type="GO" id="GO:0005737">
    <property type="term" value="C:cytoplasm"/>
    <property type="evidence" value="ECO:0007669"/>
    <property type="project" value="UniProtKB-SubCell"/>
</dbReference>
<dbReference type="GO" id="GO:0009401">
    <property type="term" value="P:phosphoenolpyruvate-dependent sugar phosphotransferase system"/>
    <property type="evidence" value="ECO:0007669"/>
    <property type="project" value="UniProtKB-KW"/>
</dbReference>
<evidence type="ECO:0000256" key="7">
    <source>
        <dbReference type="ARBA" id="ARBA00022777"/>
    </source>
</evidence>
<keyword evidence="6" id="KW-0598">Phosphotransferase system</keyword>
<dbReference type="Proteomes" id="UP000092582">
    <property type="component" value="Chromosome 1"/>
</dbReference>
<dbReference type="InterPro" id="IPR002178">
    <property type="entry name" value="PTS_EIIA_type-2_dom"/>
</dbReference>
<proteinExistence type="predicted"/>
<accession>A0A1B1BLY6</accession>
<evidence type="ECO:0000256" key="6">
    <source>
        <dbReference type="ARBA" id="ARBA00022683"/>
    </source>
</evidence>
<keyword evidence="5" id="KW-0808">Transferase</keyword>
<evidence type="ECO:0000256" key="1">
    <source>
        <dbReference type="ARBA" id="ARBA00004496"/>
    </source>
</evidence>
<reference evidence="12 13" key="1">
    <citation type="submission" date="2016-06" db="EMBL/GenBank/DDBJ databases">
        <title>Genome sequencing of Cryobacterium arcticum PAMC 27867.</title>
        <authorList>
            <person name="Lee J."/>
            <person name="Kim O.-S."/>
        </authorList>
    </citation>
    <scope>NUCLEOTIDE SEQUENCE [LARGE SCALE GENOMIC DNA]</scope>
    <source>
        <strain evidence="12 13">PAMC 27867</strain>
    </source>
</reference>
<dbReference type="Pfam" id="PF00359">
    <property type="entry name" value="PTS_EIIA_2"/>
    <property type="match status" value="1"/>
</dbReference>
<dbReference type="SUPFAM" id="SSF55804">
    <property type="entry name" value="Phoshotransferase/anion transport protein"/>
    <property type="match status" value="1"/>
</dbReference>
<comment type="function">
    <text evidence="8">The phosphoenolpyruvate-dependent sugar phosphotransferase system (sugar PTS), a major carbohydrate active transport system, catalyzes the phosphorylation of incoming sugar substrates concomitantly with their translocation across the cell membrane. The enzyme II UlaABC PTS system is involved in ascorbate transport.</text>
</comment>
<evidence type="ECO:0000313" key="13">
    <source>
        <dbReference type="Proteomes" id="UP000092582"/>
    </source>
</evidence>
<evidence type="ECO:0000256" key="3">
    <source>
        <dbReference type="ARBA" id="ARBA00022490"/>
    </source>
</evidence>
<evidence type="ECO:0000256" key="5">
    <source>
        <dbReference type="ARBA" id="ARBA00022679"/>
    </source>
</evidence>
<evidence type="ECO:0000256" key="9">
    <source>
        <dbReference type="ARBA" id="ARBA00041175"/>
    </source>
</evidence>
<name>A0A1B1BLY6_9MICO</name>
<dbReference type="Gene3D" id="3.40.930.10">
    <property type="entry name" value="Mannitol-specific EII, Chain A"/>
    <property type="match status" value="1"/>
</dbReference>
<dbReference type="EMBL" id="CP016282">
    <property type="protein sequence ID" value="ANP73534.1"/>
    <property type="molecule type" value="Genomic_DNA"/>
</dbReference>
<keyword evidence="3" id="KW-0963">Cytoplasm</keyword>
<gene>
    <name evidence="12" type="ORF">PA27867_2590</name>
</gene>
<evidence type="ECO:0000256" key="10">
    <source>
        <dbReference type="ARBA" id="ARBA00042072"/>
    </source>
</evidence>
<evidence type="ECO:0000256" key="4">
    <source>
        <dbReference type="ARBA" id="ARBA00022553"/>
    </source>
</evidence>
<evidence type="ECO:0000259" key="11">
    <source>
        <dbReference type="PROSITE" id="PS51094"/>
    </source>
</evidence>
<dbReference type="GO" id="GO:0016301">
    <property type="term" value="F:kinase activity"/>
    <property type="evidence" value="ECO:0007669"/>
    <property type="project" value="UniProtKB-KW"/>
</dbReference>
<keyword evidence="4" id="KW-0597">Phosphoprotein</keyword>
<evidence type="ECO:0000313" key="12">
    <source>
        <dbReference type="EMBL" id="ANP73534.1"/>
    </source>
</evidence>
<dbReference type="PANTHER" id="PTHR36203">
    <property type="entry name" value="ASCORBATE-SPECIFIC PTS SYSTEM EIIA COMPONENT"/>
    <property type="match status" value="1"/>
</dbReference>
<keyword evidence="7" id="KW-0418">Kinase</keyword>
<dbReference type="PROSITE" id="PS51094">
    <property type="entry name" value="PTS_EIIA_TYPE_2"/>
    <property type="match status" value="1"/>
</dbReference>
<dbReference type="PANTHER" id="PTHR36203:SF1">
    <property type="entry name" value="ASCORBATE-SPECIFIC PTS SYSTEM EIIA COMPONENT"/>
    <property type="match status" value="1"/>
</dbReference>
<keyword evidence="13" id="KW-1185">Reference proteome</keyword>
<feature type="domain" description="PTS EIIA type-2" evidence="11">
    <location>
        <begin position="3"/>
        <end position="148"/>
    </location>
</feature>
<dbReference type="RefSeq" id="WP_066597023.1">
    <property type="nucleotide sequence ID" value="NZ_CP016282.1"/>
</dbReference>
<comment type="subcellular location">
    <subcellularLocation>
        <location evidence="1">Cytoplasm</location>
    </subcellularLocation>
</comment>
<dbReference type="InterPro" id="IPR051351">
    <property type="entry name" value="Ascorbate-PTS_EIIA_comp"/>
</dbReference>
<evidence type="ECO:0000256" key="8">
    <source>
        <dbReference type="ARBA" id="ARBA00037387"/>
    </source>
</evidence>
<dbReference type="AlphaFoldDB" id="A0A1B1BLY6"/>
<sequence length="153" mass="15517">MALNLAEALSSIETQAEAADWRAAIRLAGAGLVAGGATTDAYTDEMIDAVEKHGPYIVIAPGVALAHSRPSPAVLTGGLSWVSLATPVEFGNKANDPVTLVIGLAAKDHDAHLQVMRALAGVLSDGPAMKRLTVAQTADEVRAVLGDLAAAAA</sequence>
<dbReference type="STRING" id="670052.PA27867_2590"/>
<protein>
    <recommendedName>
        <fullName evidence="9">Ascorbate-specific PTS system EIIA component</fullName>
    </recommendedName>
    <alternativeName>
        <fullName evidence="10">Ascorbate-specific phosphotransferase enzyme IIA component</fullName>
    </alternativeName>
</protein>
<evidence type="ECO:0000256" key="2">
    <source>
        <dbReference type="ARBA" id="ARBA00022448"/>
    </source>
</evidence>
<dbReference type="InterPro" id="IPR016152">
    <property type="entry name" value="PTrfase/Anion_transptr"/>
</dbReference>
<keyword evidence="2" id="KW-0813">Transport</keyword>
<organism evidence="12 13">
    <name type="scientific">Cryobacterium arcticum</name>
    <dbReference type="NCBI Taxonomy" id="670052"/>
    <lineage>
        <taxon>Bacteria</taxon>
        <taxon>Bacillati</taxon>
        <taxon>Actinomycetota</taxon>
        <taxon>Actinomycetes</taxon>
        <taxon>Micrococcales</taxon>
        <taxon>Microbacteriaceae</taxon>
        <taxon>Cryobacterium</taxon>
    </lineage>
</organism>
<dbReference type="OrthoDB" id="1634238at2"/>